<comment type="caution">
    <text evidence="1">The sequence shown here is derived from an EMBL/GenBank/DDBJ whole genome shotgun (WGS) entry which is preliminary data.</text>
</comment>
<proteinExistence type="predicted"/>
<organism evidence="1 2">
    <name type="scientific">Winogradskyella haliclonae</name>
    <dbReference type="NCBI Taxonomy" id="2048558"/>
    <lineage>
        <taxon>Bacteria</taxon>
        <taxon>Pseudomonadati</taxon>
        <taxon>Bacteroidota</taxon>
        <taxon>Flavobacteriia</taxon>
        <taxon>Flavobacteriales</taxon>
        <taxon>Flavobacteriaceae</taxon>
        <taxon>Winogradskyella</taxon>
    </lineage>
</organism>
<dbReference type="EMBL" id="BMDQ01000004">
    <property type="protein sequence ID" value="GGI58209.1"/>
    <property type="molecule type" value="Genomic_DNA"/>
</dbReference>
<reference evidence="2" key="1">
    <citation type="journal article" date="2019" name="Int. J. Syst. Evol. Microbiol.">
        <title>The Global Catalogue of Microorganisms (GCM) 10K type strain sequencing project: providing services to taxonomists for standard genome sequencing and annotation.</title>
        <authorList>
            <consortium name="The Broad Institute Genomics Platform"/>
            <consortium name="The Broad Institute Genome Sequencing Center for Infectious Disease"/>
            <person name="Wu L."/>
            <person name="Ma J."/>
        </authorList>
    </citation>
    <scope>NUCLEOTIDE SEQUENCE [LARGE SCALE GENOMIC DNA]</scope>
    <source>
        <strain evidence="2">CCM 8681</strain>
    </source>
</reference>
<name>A0ABQ2C1G3_9FLAO</name>
<evidence type="ECO:0000313" key="2">
    <source>
        <dbReference type="Proteomes" id="UP000624701"/>
    </source>
</evidence>
<sequence length="198" mass="22407">MKIKWYLFSFVLSLTLLGVVQQYQKPSANQEIVIHFADEQLTDSQAEDSLVQISNALELIGADSIEITSSDNGFVRISYHSDKAVSNVKQMLSEEAEITFDSESKLPIQKEAKDYILDIFQIEIGDNTPWDFEGQQVYTFNLKSDRSFNPDVLRFPVLVETSKTYFNLKVAYNANQLVVFVSDNTSHNIPEVRAGPLA</sequence>
<evidence type="ECO:0000313" key="1">
    <source>
        <dbReference type="EMBL" id="GGI58209.1"/>
    </source>
</evidence>
<accession>A0ABQ2C1G3</accession>
<protein>
    <submittedName>
        <fullName evidence="1">Uncharacterized protein</fullName>
    </submittedName>
</protein>
<dbReference type="RefSeq" id="WP_188375124.1">
    <property type="nucleotide sequence ID" value="NZ_BMDQ01000004.1"/>
</dbReference>
<gene>
    <name evidence="1" type="ORF">GCM10011444_25180</name>
</gene>
<keyword evidence="2" id="KW-1185">Reference proteome</keyword>
<dbReference type="Proteomes" id="UP000624701">
    <property type="component" value="Unassembled WGS sequence"/>
</dbReference>